<evidence type="ECO:0000259" key="2">
    <source>
        <dbReference type="Pfam" id="PF13439"/>
    </source>
</evidence>
<dbReference type="Pfam" id="PF13439">
    <property type="entry name" value="Glyco_transf_4"/>
    <property type="match status" value="1"/>
</dbReference>
<dbReference type="PANTHER" id="PTHR12526:SF637">
    <property type="entry name" value="GLYCOSYLTRANSFERASE EPSF-RELATED"/>
    <property type="match status" value="1"/>
</dbReference>
<organism evidence="3 4">
    <name type="scientific">Xylanibacter muris</name>
    <dbReference type="NCBI Taxonomy" id="2736290"/>
    <lineage>
        <taxon>Bacteria</taxon>
        <taxon>Pseudomonadati</taxon>
        <taxon>Bacteroidota</taxon>
        <taxon>Bacteroidia</taxon>
        <taxon>Bacteroidales</taxon>
        <taxon>Prevotellaceae</taxon>
        <taxon>Xylanibacter</taxon>
    </lineage>
</organism>
<evidence type="ECO:0000313" key="3">
    <source>
        <dbReference type="EMBL" id="NPD91854.1"/>
    </source>
</evidence>
<sequence length="419" mass="46878">MKVLIVNTSENTGGAAVAANRLTEALNNNGVKAKMLVRDKETDDITVTGLPKSIRTKWNFLWERLVIFIRLHFSRKNLFAVDIANCGTDITKLREFKEADIIHLHWINQGMLSLKGIRKILGSGKPVVWTMHDMWECTAICHHAHSCMKYTTTCEKCPLTSEISIGDMAKGVFRKKMRMMESSRIHFVAVSTWLAGKARSSSLLRNQPIETIPNSLSLSKFKLLDRNDSRSSLSITEKYVIAFGAARIDFPVKGFSYLKEALGYLVGEMGYCTDDVRLLLFGAVRNADTLTGIPVKYTHLGVVKDDHTLSQIYSAANVLVSSSLYETFGQTLIEAQACGCIPVSFNNSGQTDIITHEKNGYLAEYLSAKDLAAGIGWAFNTNVSRRELRKEVLGKYSESNVANKYIKLYERIKNEKTLP</sequence>
<protein>
    <submittedName>
        <fullName evidence="3">Glycosyltransferase</fullName>
    </submittedName>
</protein>
<evidence type="ECO:0000259" key="1">
    <source>
        <dbReference type="Pfam" id="PF00534"/>
    </source>
</evidence>
<dbReference type="RefSeq" id="WP_172275204.1">
    <property type="nucleotide sequence ID" value="NZ_CASGMU010000003.1"/>
</dbReference>
<proteinExistence type="predicted"/>
<dbReference type="InterPro" id="IPR028098">
    <property type="entry name" value="Glyco_trans_4-like_N"/>
</dbReference>
<comment type="caution">
    <text evidence="3">The sequence shown here is derived from an EMBL/GenBank/DDBJ whole genome shotgun (WGS) entry which is preliminary data.</text>
</comment>
<dbReference type="Proteomes" id="UP000714420">
    <property type="component" value="Unassembled WGS sequence"/>
</dbReference>
<feature type="domain" description="Glycosyltransferase subfamily 4-like N-terminal" evidence="2">
    <location>
        <begin position="13"/>
        <end position="217"/>
    </location>
</feature>
<accession>A0ABX2ALB8</accession>
<dbReference type="EMBL" id="JABKKF010000004">
    <property type="protein sequence ID" value="NPD91854.1"/>
    <property type="molecule type" value="Genomic_DNA"/>
</dbReference>
<evidence type="ECO:0000313" key="4">
    <source>
        <dbReference type="Proteomes" id="UP000714420"/>
    </source>
</evidence>
<dbReference type="InterPro" id="IPR001296">
    <property type="entry name" value="Glyco_trans_1"/>
</dbReference>
<dbReference type="SUPFAM" id="SSF53756">
    <property type="entry name" value="UDP-Glycosyltransferase/glycogen phosphorylase"/>
    <property type="match status" value="1"/>
</dbReference>
<gene>
    <name evidence="3" type="ORF">HPS56_05725</name>
</gene>
<dbReference type="Pfam" id="PF00534">
    <property type="entry name" value="Glycos_transf_1"/>
    <property type="match status" value="1"/>
</dbReference>
<reference evidence="3 4" key="1">
    <citation type="submission" date="2020-05" db="EMBL/GenBank/DDBJ databases">
        <title>Distinct polysaccharide utilization as determinants for interspecies competition between intestinal Prevotella spp.</title>
        <authorList>
            <person name="Galvez E.J.C."/>
            <person name="Iljazovic A."/>
            <person name="Strowig T."/>
        </authorList>
    </citation>
    <scope>NUCLEOTIDE SEQUENCE [LARGE SCALE GENOMIC DNA]</scope>
    <source>
        <strain evidence="3 4">PMUR</strain>
    </source>
</reference>
<dbReference type="PANTHER" id="PTHR12526">
    <property type="entry name" value="GLYCOSYLTRANSFERASE"/>
    <property type="match status" value="1"/>
</dbReference>
<feature type="domain" description="Glycosyl transferase family 1" evidence="1">
    <location>
        <begin position="226"/>
        <end position="390"/>
    </location>
</feature>
<keyword evidence="4" id="KW-1185">Reference proteome</keyword>
<dbReference type="Gene3D" id="3.40.50.2000">
    <property type="entry name" value="Glycogen Phosphorylase B"/>
    <property type="match status" value="2"/>
</dbReference>
<name>A0ABX2ALB8_9BACT</name>